<keyword evidence="3" id="KW-1185">Reference proteome</keyword>
<evidence type="ECO:0000313" key="2">
    <source>
        <dbReference type="EMBL" id="MBB3110307.1"/>
    </source>
</evidence>
<dbReference type="EMBL" id="JACHXK010000004">
    <property type="protein sequence ID" value="MBB3110307.1"/>
    <property type="molecule type" value="Genomic_DNA"/>
</dbReference>
<sequence length="365" mass="41602">MAIHWLLLCALIVVFVQRLLFRYMGLKRLTYMRSFNKRSCYADDHVEMVEQLVNRKRLPVPWLRVESLLPSGLKFEGQFNFEVSSGQYYQNHSSLFSLKGYKQLTRRHNVQCTKRGCYRLESASLTCGDLFGFYRVWHQVKLSEQLLVYPLPLDREELELPSSSWMGEVAVKRWIVHDPFVISGARPYQSGDPLKDINWQATARAGSLQVHKHDFTADYRLMIMLNIEDHEGMWETVNDSERIEYGIRYAAGAAQFAAEQGLEFGFASNGHDIDSPGMPIIEPLSAGGEQLEGTLTAMARLSIARSIPFDVLVEQMANRLPDRCDVVIVSAFWSEKLESAAERLRSEGHGVYWVNIGIEKEGAAA</sequence>
<organism evidence="2 3">
    <name type="scientific">Paenibacillus phyllosphaerae</name>
    <dbReference type="NCBI Taxonomy" id="274593"/>
    <lineage>
        <taxon>Bacteria</taxon>
        <taxon>Bacillati</taxon>
        <taxon>Bacillota</taxon>
        <taxon>Bacilli</taxon>
        <taxon>Bacillales</taxon>
        <taxon>Paenibacillaceae</taxon>
        <taxon>Paenibacillus</taxon>
    </lineage>
</organism>
<dbReference type="PANTHER" id="PTHR34351:SF2">
    <property type="entry name" value="DUF58 DOMAIN-CONTAINING PROTEIN"/>
    <property type="match status" value="1"/>
</dbReference>
<dbReference type="PANTHER" id="PTHR34351">
    <property type="entry name" value="SLR1927 PROTEIN-RELATED"/>
    <property type="match status" value="1"/>
</dbReference>
<dbReference type="RefSeq" id="WP_183600189.1">
    <property type="nucleotide sequence ID" value="NZ_JACHXK010000004.1"/>
</dbReference>
<evidence type="ECO:0000259" key="1">
    <source>
        <dbReference type="Pfam" id="PF01882"/>
    </source>
</evidence>
<dbReference type="Pfam" id="PF01882">
    <property type="entry name" value="DUF58"/>
    <property type="match status" value="1"/>
</dbReference>
<proteinExistence type="predicted"/>
<dbReference type="Proteomes" id="UP000570361">
    <property type="component" value="Unassembled WGS sequence"/>
</dbReference>
<gene>
    <name evidence="2" type="ORF">FHS18_002374</name>
</gene>
<comment type="caution">
    <text evidence="2">The sequence shown here is derived from an EMBL/GenBank/DDBJ whole genome shotgun (WGS) entry which is preliminary data.</text>
</comment>
<name>A0A7W5FMP8_9BACL</name>
<reference evidence="2 3" key="1">
    <citation type="submission" date="2020-08" db="EMBL/GenBank/DDBJ databases">
        <title>Genomic Encyclopedia of Type Strains, Phase III (KMG-III): the genomes of soil and plant-associated and newly described type strains.</title>
        <authorList>
            <person name="Whitman W."/>
        </authorList>
    </citation>
    <scope>NUCLEOTIDE SEQUENCE [LARGE SCALE GENOMIC DNA]</scope>
    <source>
        <strain evidence="2 3">CECT 5862</strain>
    </source>
</reference>
<protein>
    <submittedName>
        <fullName evidence="2">Uncharacterized protein (DUF58 family)</fullName>
    </submittedName>
</protein>
<accession>A0A7W5FMP8</accession>
<dbReference type="AlphaFoldDB" id="A0A7W5FMP8"/>
<evidence type="ECO:0000313" key="3">
    <source>
        <dbReference type="Proteomes" id="UP000570361"/>
    </source>
</evidence>
<dbReference type="InterPro" id="IPR002881">
    <property type="entry name" value="DUF58"/>
</dbReference>
<feature type="domain" description="DUF58" evidence="1">
    <location>
        <begin position="185"/>
        <end position="354"/>
    </location>
</feature>